<dbReference type="RefSeq" id="WP_182339873.1">
    <property type="nucleotide sequence ID" value="NZ_JACGXS010000006.1"/>
</dbReference>
<protein>
    <submittedName>
        <fullName evidence="8">RDD family protein</fullName>
    </submittedName>
</protein>
<feature type="transmembrane region" description="Helical" evidence="6">
    <location>
        <begin position="129"/>
        <end position="149"/>
    </location>
</feature>
<evidence type="ECO:0000259" key="7">
    <source>
        <dbReference type="Pfam" id="PF06271"/>
    </source>
</evidence>
<proteinExistence type="predicted"/>
<feature type="transmembrane region" description="Helical" evidence="6">
    <location>
        <begin position="57"/>
        <end position="75"/>
    </location>
</feature>
<feature type="domain" description="RDD" evidence="7">
    <location>
        <begin position="17"/>
        <end position="164"/>
    </location>
</feature>
<dbReference type="Proteomes" id="UP000547058">
    <property type="component" value="Unassembled WGS sequence"/>
</dbReference>
<gene>
    <name evidence="8" type="ORF">H4O11_13150</name>
</gene>
<dbReference type="GO" id="GO:0005886">
    <property type="term" value="C:plasma membrane"/>
    <property type="evidence" value="ECO:0007669"/>
    <property type="project" value="UniProtKB-SubCell"/>
</dbReference>
<keyword evidence="4 6" id="KW-1133">Transmembrane helix</keyword>
<evidence type="ECO:0000256" key="3">
    <source>
        <dbReference type="ARBA" id="ARBA00022692"/>
    </source>
</evidence>
<keyword evidence="2" id="KW-1003">Cell membrane</keyword>
<organism evidence="8 9">
    <name type="scientific">Stenotrophomonas tumulicola</name>
    <dbReference type="NCBI Taxonomy" id="1685415"/>
    <lineage>
        <taxon>Bacteria</taxon>
        <taxon>Pseudomonadati</taxon>
        <taxon>Pseudomonadota</taxon>
        <taxon>Gammaproteobacteria</taxon>
        <taxon>Lysobacterales</taxon>
        <taxon>Lysobacteraceae</taxon>
        <taxon>Stenotrophomonas</taxon>
    </lineage>
</organism>
<evidence type="ECO:0000313" key="9">
    <source>
        <dbReference type="Proteomes" id="UP000547058"/>
    </source>
</evidence>
<evidence type="ECO:0000256" key="6">
    <source>
        <dbReference type="SAM" id="Phobius"/>
    </source>
</evidence>
<reference evidence="8 9" key="1">
    <citation type="submission" date="2020-08" db="EMBL/GenBank/DDBJ databases">
        <title>Stenotrophomonas tumulicola JCM 30961.</title>
        <authorList>
            <person name="Deng Y."/>
        </authorList>
    </citation>
    <scope>NUCLEOTIDE SEQUENCE [LARGE SCALE GENOMIC DNA]</scope>
    <source>
        <strain evidence="8 9">JCM 30961</strain>
    </source>
</reference>
<dbReference type="PANTHER" id="PTHR36115">
    <property type="entry name" value="PROLINE-RICH ANTIGEN HOMOLOG-RELATED"/>
    <property type="match status" value="1"/>
</dbReference>
<name>A0A7W3IJK6_9GAMM</name>
<feature type="transmembrane region" description="Helical" evidence="6">
    <location>
        <begin position="183"/>
        <end position="203"/>
    </location>
</feature>
<keyword evidence="3 6" id="KW-0812">Transmembrane</keyword>
<evidence type="ECO:0000313" key="8">
    <source>
        <dbReference type="EMBL" id="MBA8682744.1"/>
    </source>
</evidence>
<dbReference type="PANTHER" id="PTHR36115:SF4">
    <property type="entry name" value="MEMBRANE PROTEIN"/>
    <property type="match status" value="1"/>
</dbReference>
<evidence type="ECO:0000256" key="5">
    <source>
        <dbReference type="ARBA" id="ARBA00023136"/>
    </source>
</evidence>
<sequence>MEVDIKDEASVIAPAAAGFWRRTAAFLVDALLLGIVGMLAGWALFDVFARMGGYGRLLGFIVALAYFGMMNSARFSGQTLGKRLLRVRVVGQDGSLLSLPKSLLRYCVLGIPFFLNRAPIDVAALPTPFAYGLSLVVLGGIFSILYLYLFNRRGRRSLHDLAAGSCVVTASMPVGLVKPAPVWRVHLVVVGVLLAASAALPALTGPLAQNASFAGLLSAHKAILAQPGVQNAQVVHNMAFGSDGTASVKSVVAQVSLIDRRTKDAALAEHIARILLANDKTASSMSAIHVTLVHGYDIGIASSWNAERYRFTPEALAADGAATASGSAK</sequence>
<feature type="transmembrane region" description="Helical" evidence="6">
    <location>
        <begin position="24"/>
        <end position="45"/>
    </location>
</feature>
<keyword evidence="5 6" id="KW-0472">Membrane</keyword>
<comment type="subcellular location">
    <subcellularLocation>
        <location evidence="1">Cell membrane</location>
        <topology evidence="1">Multi-pass membrane protein</topology>
    </subcellularLocation>
</comment>
<keyword evidence="9" id="KW-1185">Reference proteome</keyword>
<comment type="caution">
    <text evidence="8">The sequence shown here is derived from an EMBL/GenBank/DDBJ whole genome shotgun (WGS) entry which is preliminary data.</text>
</comment>
<dbReference type="InterPro" id="IPR051791">
    <property type="entry name" value="Pra-immunoreactive"/>
</dbReference>
<accession>A0A7W3IJK6</accession>
<dbReference type="Pfam" id="PF06271">
    <property type="entry name" value="RDD"/>
    <property type="match status" value="1"/>
</dbReference>
<evidence type="ECO:0000256" key="4">
    <source>
        <dbReference type="ARBA" id="ARBA00022989"/>
    </source>
</evidence>
<dbReference type="InterPro" id="IPR010432">
    <property type="entry name" value="RDD"/>
</dbReference>
<evidence type="ECO:0000256" key="2">
    <source>
        <dbReference type="ARBA" id="ARBA00022475"/>
    </source>
</evidence>
<dbReference type="AlphaFoldDB" id="A0A7W3IJK6"/>
<dbReference type="EMBL" id="JACGXS010000006">
    <property type="protein sequence ID" value="MBA8682744.1"/>
    <property type="molecule type" value="Genomic_DNA"/>
</dbReference>
<evidence type="ECO:0000256" key="1">
    <source>
        <dbReference type="ARBA" id="ARBA00004651"/>
    </source>
</evidence>